<dbReference type="GO" id="GO:0090110">
    <property type="term" value="P:COPII-coated vesicle cargo loading"/>
    <property type="evidence" value="ECO:0007669"/>
    <property type="project" value="TreeGrafter"/>
</dbReference>
<feature type="domain" description="Zinc finger Sec23/Sec24-type" evidence="12">
    <location>
        <begin position="659"/>
        <end position="696"/>
    </location>
</feature>
<feature type="compositionally biased region" description="Polar residues" evidence="10">
    <location>
        <begin position="248"/>
        <end position="259"/>
    </location>
</feature>
<dbReference type="GO" id="GO:0006886">
    <property type="term" value="P:intracellular protein transport"/>
    <property type="evidence" value="ECO:0007669"/>
    <property type="project" value="InterPro"/>
</dbReference>
<evidence type="ECO:0000313" key="16">
    <source>
        <dbReference type="EMBL" id="CAD7244435.1"/>
    </source>
</evidence>
<dbReference type="SUPFAM" id="SSF81811">
    <property type="entry name" value="Helical domain of Sec23/24"/>
    <property type="match status" value="1"/>
</dbReference>
<keyword evidence="17" id="KW-1185">Reference proteome</keyword>
<dbReference type="FunFam" id="2.30.30.380:FF:000004">
    <property type="entry name" value="SEC24 homolog B, COPII coat complex component"/>
    <property type="match status" value="1"/>
</dbReference>
<evidence type="ECO:0000256" key="3">
    <source>
        <dbReference type="ARBA" id="ARBA00004397"/>
    </source>
</evidence>
<feature type="domain" description="Gelsolin-like" evidence="11">
    <location>
        <begin position="1163"/>
        <end position="1235"/>
    </location>
</feature>
<evidence type="ECO:0000259" key="13">
    <source>
        <dbReference type="Pfam" id="PF04811"/>
    </source>
</evidence>
<feature type="domain" description="Sec23/Sec24 helical" evidence="14">
    <location>
        <begin position="1035"/>
        <end position="1136"/>
    </location>
</feature>
<dbReference type="SUPFAM" id="SSF81995">
    <property type="entry name" value="beta-sandwich domain of Sec23/24"/>
    <property type="match status" value="1"/>
</dbReference>
<dbReference type="Pfam" id="PF04815">
    <property type="entry name" value="Sec23_helical"/>
    <property type="match status" value="1"/>
</dbReference>
<dbReference type="InterPro" id="IPR036465">
    <property type="entry name" value="vWFA_dom_sf"/>
</dbReference>
<dbReference type="InterPro" id="IPR041742">
    <property type="entry name" value="Sec24-like_trunk_dom"/>
</dbReference>
<evidence type="ECO:0000256" key="9">
    <source>
        <dbReference type="ARBA" id="ARBA00023329"/>
    </source>
</evidence>
<feature type="region of interest" description="Disordered" evidence="10">
    <location>
        <begin position="119"/>
        <end position="527"/>
    </location>
</feature>
<dbReference type="GO" id="GO:0000149">
    <property type="term" value="F:SNARE binding"/>
    <property type="evidence" value="ECO:0007669"/>
    <property type="project" value="TreeGrafter"/>
</dbReference>
<feature type="compositionally biased region" description="Pro residues" evidence="10">
    <location>
        <begin position="378"/>
        <end position="393"/>
    </location>
</feature>
<proteinExistence type="inferred from homology"/>
<dbReference type="GO" id="GO:0000139">
    <property type="term" value="C:Golgi membrane"/>
    <property type="evidence" value="ECO:0007669"/>
    <property type="project" value="UniProtKB-SubCell"/>
</dbReference>
<evidence type="ECO:0000256" key="8">
    <source>
        <dbReference type="ARBA" id="ARBA00023034"/>
    </source>
</evidence>
<feature type="domain" description="Sec23/Sec24 trunk" evidence="13">
    <location>
        <begin position="732"/>
        <end position="950"/>
    </location>
</feature>
<evidence type="ECO:0000313" key="17">
    <source>
        <dbReference type="Proteomes" id="UP000677054"/>
    </source>
</evidence>
<dbReference type="Gene3D" id="1.20.120.730">
    <property type="entry name" value="Sec23/Sec24 helical domain"/>
    <property type="match status" value="1"/>
</dbReference>
<dbReference type="SUPFAM" id="SSF53300">
    <property type="entry name" value="vWA-like"/>
    <property type="match status" value="1"/>
</dbReference>
<feature type="compositionally biased region" description="Polar residues" evidence="10">
    <location>
        <begin position="338"/>
        <end position="352"/>
    </location>
</feature>
<dbReference type="Pfam" id="PF08033">
    <property type="entry name" value="Sec23_BS"/>
    <property type="match status" value="1"/>
</dbReference>
<comment type="subcellular location">
    <subcellularLocation>
        <location evidence="1">Cytoplasmic vesicle</location>
        <location evidence="1">COPII-coated vesicle membrane</location>
        <topology evidence="1">Peripheral membrane protein</topology>
        <orientation evidence="1">Cytoplasmic side</orientation>
    </subcellularLocation>
    <subcellularLocation>
        <location evidence="3">Endoplasmic reticulum membrane</location>
        <topology evidence="3">Peripheral membrane protein</topology>
        <orientation evidence="3">Cytoplasmic side</orientation>
    </subcellularLocation>
    <subcellularLocation>
        <location evidence="2">Golgi apparatus membrane</location>
    </subcellularLocation>
</comment>
<dbReference type="GO" id="GO:0008270">
    <property type="term" value="F:zinc ion binding"/>
    <property type="evidence" value="ECO:0007669"/>
    <property type="project" value="InterPro"/>
</dbReference>
<feature type="compositionally biased region" description="Pro residues" evidence="10">
    <location>
        <begin position="412"/>
        <end position="453"/>
    </location>
</feature>
<feature type="compositionally biased region" description="Polar residues" evidence="10">
    <location>
        <begin position="216"/>
        <end position="231"/>
    </location>
</feature>
<comment type="similarity">
    <text evidence="4">Belongs to the SEC23/SEC24 family. SEC24 subfamily.</text>
</comment>
<feature type="region of interest" description="Disordered" evidence="10">
    <location>
        <begin position="70"/>
        <end position="90"/>
    </location>
</feature>
<dbReference type="Pfam" id="PF04810">
    <property type="entry name" value="zf-Sec23_Sec24"/>
    <property type="match status" value="1"/>
</dbReference>
<feature type="compositionally biased region" description="Polar residues" evidence="10">
    <location>
        <begin position="302"/>
        <end position="318"/>
    </location>
</feature>
<dbReference type="InterPro" id="IPR007123">
    <property type="entry name" value="Gelsolin-like_dom"/>
</dbReference>
<dbReference type="SUPFAM" id="SSF82919">
    <property type="entry name" value="Zn-finger domain of Sec23/24"/>
    <property type="match status" value="1"/>
</dbReference>
<evidence type="ECO:0000256" key="7">
    <source>
        <dbReference type="ARBA" id="ARBA00022927"/>
    </source>
</evidence>
<dbReference type="Gene3D" id="3.40.50.410">
    <property type="entry name" value="von Willebrand factor, type A domain"/>
    <property type="match status" value="1"/>
</dbReference>
<dbReference type="OrthoDB" id="49016at2759"/>
<organism evidence="16">
    <name type="scientific">Darwinula stevensoni</name>
    <dbReference type="NCBI Taxonomy" id="69355"/>
    <lineage>
        <taxon>Eukaryota</taxon>
        <taxon>Metazoa</taxon>
        <taxon>Ecdysozoa</taxon>
        <taxon>Arthropoda</taxon>
        <taxon>Crustacea</taxon>
        <taxon>Oligostraca</taxon>
        <taxon>Ostracoda</taxon>
        <taxon>Podocopa</taxon>
        <taxon>Podocopida</taxon>
        <taxon>Darwinulocopina</taxon>
        <taxon>Darwinuloidea</taxon>
        <taxon>Darwinulidae</taxon>
        <taxon>Darwinula</taxon>
    </lineage>
</organism>
<dbReference type="InterPro" id="IPR050550">
    <property type="entry name" value="SEC23_SEC24_subfamily"/>
</dbReference>
<dbReference type="SUPFAM" id="SSF82754">
    <property type="entry name" value="C-terminal, gelsolin-like domain of Sec23/24"/>
    <property type="match status" value="1"/>
</dbReference>
<keyword evidence="5" id="KW-0813">Transport</keyword>
<dbReference type="InterPro" id="IPR006900">
    <property type="entry name" value="Sec23/24_helical_dom"/>
</dbReference>
<dbReference type="GO" id="GO:0030127">
    <property type="term" value="C:COPII vesicle coat"/>
    <property type="evidence" value="ECO:0007669"/>
    <property type="project" value="InterPro"/>
</dbReference>
<dbReference type="Pfam" id="PF04811">
    <property type="entry name" value="Sec23_trunk"/>
    <property type="match status" value="1"/>
</dbReference>
<evidence type="ECO:0000256" key="10">
    <source>
        <dbReference type="SAM" id="MobiDB-lite"/>
    </source>
</evidence>
<name>A0A7R8XDT1_9CRUS</name>
<feature type="compositionally biased region" description="Low complexity" evidence="10">
    <location>
        <begin position="454"/>
        <end position="467"/>
    </location>
</feature>
<dbReference type="Gene3D" id="2.60.40.1670">
    <property type="entry name" value="beta-sandwich domain of Sec23/24"/>
    <property type="match status" value="1"/>
</dbReference>
<evidence type="ECO:0000259" key="11">
    <source>
        <dbReference type="Pfam" id="PF00626"/>
    </source>
</evidence>
<feature type="compositionally biased region" description="Polar residues" evidence="10">
    <location>
        <begin position="20"/>
        <end position="31"/>
    </location>
</feature>
<evidence type="ECO:0000256" key="6">
    <source>
        <dbReference type="ARBA" id="ARBA00022490"/>
    </source>
</evidence>
<dbReference type="CDD" id="cd01479">
    <property type="entry name" value="Sec24-like"/>
    <property type="match status" value="1"/>
</dbReference>
<feature type="compositionally biased region" description="Pro residues" evidence="10">
    <location>
        <begin position="260"/>
        <end position="278"/>
    </location>
</feature>
<dbReference type="EMBL" id="LR900154">
    <property type="protein sequence ID" value="CAD7244435.1"/>
    <property type="molecule type" value="Genomic_DNA"/>
</dbReference>
<reference evidence="16" key="1">
    <citation type="submission" date="2020-11" db="EMBL/GenBank/DDBJ databases">
        <authorList>
            <person name="Tran Van P."/>
        </authorList>
    </citation>
    <scope>NUCLEOTIDE SEQUENCE</scope>
</reference>
<evidence type="ECO:0000259" key="15">
    <source>
        <dbReference type="Pfam" id="PF08033"/>
    </source>
</evidence>
<evidence type="ECO:0000256" key="2">
    <source>
        <dbReference type="ARBA" id="ARBA00004394"/>
    </source>
</evidence>
<keyword evidence="7" id="KW-0653">Protein transport</keyword>
<evidence type="ECO:0000256" key="4">
    <source>
        <dbReference type="ARBA" id="ARBA00008334"/>
    </source>
</evidence>
<evidence type="ECO:0000259" key="12">
    <source>
        <dbReference type="Pfam" id="PF04810"/>
    </source>
</evidence>
<dbReference type="EMBL" id="CAJPEV010000637">
    <property type="protein sequence ID" value="CAG0887128.1"/>
    <property type="molecule type" value="Genomic_DNA"/>
</dbReference>
<dbReference type="InterPro" id="IPR006896">
    <property type="entry name" value="Sec23/24_trunk_dom"/>
</dbReference>
<feature type="domain" description="Sec23/Sec24 beta-sandwich" evidence="15">
    <location>
        <begin position="952"/>
        <end position="1023"/>
    </location>
</feature>
<dbReference type="InterPro" id="IPR012990">
    <property type="entry name" value="Beta-sandwich_Sec23_24"/>
</dbReference>
<feature type="compositionally biased region" description="Low complexity" evidence="10">
    <location>
        <begin position="490"/>
        <end position="508"/>
    </location>
</feature>
<dbReference type="InterPro" id="IPR036175">
    <property type="entry name" value="Sec23/24_helical_dom_sf"/>
</dbReference>
<feature type="compositionally biased region" description="Polar residues" evidence="10">
    <location>
        <begin position="147"/>
        <end position="160"/>
    </location>
</feature>
<feature type="region of interest" description="Disordered" evidence="10">
    <location>
        <begin position="1"/>
        <end position="57"/>
    </location>
</feature>
<sequence length="1289" mass="140099">MMDPPKPNTFANSEAVVPPNGTSQPSRSAPSHTEKVINADGRGPRGVPHVDVPYNEPTSVYGVKENVGNSLLLNGPSSQGPTVSTSPMPNQVPRTINLPSGATVQPDLASAASLFDVDGSQGQTNIHSQVPVPKTPRSSAIPATPAGQISYSQARSSVSTMALRPGPLQAPVMQVPSMPNGPQAPRPNVLPRYQSPSALPSQFARPPGFPGPPGVQSLNGPTGSPSPVRNQAASLPGLPGAPPHPGQSPKSIAPTSQTPPSNPPHTLPMPQSQLPPPTSQMQAGYLPPTPSHMWAGIPPPTSSQIQTIHQPPSASQIQAGYPPPTASKMQTGHPPPSTSQMPAGRTATSPQMQVGHPPPPSQMQASHPSSPPQMQAGYPPPPPQMQAGYPPPITSQMQAGHAPTSLKMQAGHPPPPSQMQAGHPPPSPQMQAGHPPPSPQMQAGNPPPPPPPMSQSQQPQGFQPQTQTRSKSPARPTHLAYKSQPHAQMQSGYQPLQQGYQPQVPLGYEPQQGSIGSREPDLLPRPHAPPPSAYGAFRQYPQMARGYGQDQPAAPVDQMTSGLLGMTLSQGFDKLWGRENLDLLRERKVIPPGKLEPPKAVLSNEHWAKLNCSPDLFRCTMTKIPETATLLQKSRLPLGLLIHPFRDLSNLPVIQCQTIVRCRACRTYINPFVHFVSDRRWKCNLCFRVNDLPDEFMFDPVSQTVGDPSRRPEVKNSTLEFLAPAEYMLRPPQPATYVFLFDVSHNAIQSGYLKVACDLLLENLDGIPGDARTQVAFITYDSRVHFYCLSEDLSQPQMLIVSDIDDMFIPCPDNLLVNLRGNLDLVADLLHQLPQRFEETHETRSALGAALQAAFKMLSPIGGRVTVMQSCLPNAGPGALAVREDPNLRAGKEVPTTHVNPATDFYKKLALDCSGQHIAVDLFLLSSQFADLATLAGMSRFSGGCIHYYPGGLSIHTFHGNFFVRSTDLLTLPNVNPDEGFGVQISIDENLTGQSNVCFQVALLYTSSKGERRIRIHTLALPTAGTVPDILASADQQTVMGLVAKMAVDRTLNSSLTDARDAFVNMLVDILSTYKMTQNLGSSQGMLLAQPSIKLLPLYTLALMKHVAFRVGVSTRLDERVHGLNQMKSLPLDDLIRHIYPDLYPLHHLSDQFVTGEDDEVVMLPPRLHLSYEFVDGNGAYLLDTGDMFIMYVCKGITPQFIQDIFDLPNYDALPHEMSDLPEVDNEASEHFRSFISHLQSERFMPAAFLMIREDSKNRGLFTQCLIEDRSEAGSSYMEFLQHLKTQVK</sequence>
<dbReference type="PANTHER" id="PTHR13803">
    <property type="entry name" value="SEC24-RELATED PROTEIN"/>
    <property type="match status" value="1"/>
</dbReference>
<evidence type="ECO:0000259" key="14">
    <source>
        <dbReference type="Pfam" id="PF04815"/>
    </source>
</evidence>
<accession>A0A7R8XDT1</accession>
<keyword evidence="6" id="KW-0963">Cytoplasm</keyword>
<dbReference type="Gene3D" id="2.30.30.380">
    <property type="entry name" value="Zn-finger domain of Sec23/24"/>
    <property type="match status" value="1"/>
</dbReference>
<evidence type="ECO:0000256" key="1">
    <source>
        <dbReference type="ARBA" id="ARBA00004299"/>
    </source>
</evidence>
<gene>
    <name evidence="16" type="ORF">DSTB1V02_LOCUS4331</name>
</gene>
<dbReference type="InterPro" id="IPR036180">
    <property type="entry name" value="Gelsolin-like_dom_sf"/>
</dbReference>
<dbReference type="InterPro" id="IPR006895">
    <property type="entry name" value="Znf_Sec23_Sec24"/>
</dbReference>
<dbReference type="Pfam" id="PF00626">
    <property type="entry name" value="Gelsolin"/>
    <property type="match status" value="1"/>
</dbReference>
<keyword evidence="8" id="KW-0333">Golgi apparatus</keyword>
<protein>
    <submittedName>
        <fullName evidence="16">Uncharacterized protein</fullName>
    </submittedName>
</protein>
<dbReference type="GO" id="GO:0070971">
    <property type="term" value="C:endoplasmic reticulum exit site"/>
    <property type="evidence" value="ECO:0007669"/>
    <property type="project" value="TreeGrafter"/>
</dbReference>
<dbReference type="InterPro" id="IPR036174">
    <property type="entry name" value="Znf_Sec23_Sec24_sf"/>
</dbReference>
<dbReference type="GO" id="GO:0005789">
    <property type="term" value="C:endoplasmic reticulum membrane"/>
    <property type="evidence" value="ECO:0007669"/>
    <property type="project" value="UniProtKB-SubCell"/>
</dbReference>
<evidence type="ECO:0000256" key="5">
    <source>
        <dbReference type="ARBA" id="ARBA00022448"/>
    </source>
</evidence>
<dbReference type="PANTHER" id="PTHR13803:SF39">
    <property type="entry name" value="SECRETORY 24AB, ISOFORM A"/>
    <property type="match status" value="1"/>
</dbReference>
<keyword evidence="9" id="KW-0968">Cytoplasmic vesicle</keyword>
<dbReference type="Proteomes" id="UP000677054">
    <property type="component" value="Unassembled WGS sequence"/>
</dbReference>